<dbReference type="InterPro" id="IPR050697">
    <property type="entry name" value="Adenylyl/Guanylyl_Cyclase_3/4"/>
</dbReference>
<accession>A0A0H5RDF9</accession>
<dbReference type="GO" id="GO:0003774">
    <property type="term" value="F:cytoskeletal motor activity"/>
    <property type="evidence" value="ECO:0007669"/>
    <property type="project" value="InterPro"/>
</dbReference>
<dbReference type="Pfam" id="PF00169">
    <property type="entry name" value="PH"/>
    <property type="match status" value="1"/>
</dbReference>
<dbReference type="InterPro" id="IPR011993">
    <property type="entry name" value="PH-like_dom_sf"/>
</dbReference>
<feature type="domain" description="TH1" evidence="3">
    <location>
        <begin position="1"/>
        <end position="189"/>
    </location>
</feature>
<dbReference type="GO" id="GO:0016459">
    <property type="term" value="C:myosin complex"/>
    <property type="evidence" value="ECO:0007669"/>
    <property type="project" value="InterPro"/>
</dbReference>
<dbReference type="InterPro" id="IPR001054">
    <property type="entry name" value="A/G_cyclase"/>
</dbReference>
<protein>
    <recommendedName>
        <fullName evidence="5">PH domain-containing protein</fullName>
    </recommendedName>
</protein>
<dbReference type="AlphaFoldDB" id="A0A0H5RDF9"/>
<evidence type="ECO:0000259" key="3">
    <source>
        <dbReference type="PROSITE" id="PS51757"/>
    </source>
</evidence>
<reference evidence="4" key="1">
    <citation type="submission" date="2015-04" db="EMBL/GenBank/DDBJ databases">
        <title>The genome sequence of the plant pathogenic Rhizarian Plasmodiophora brassicae reveals insights in its biotrophic life cycle and the origin of chitin synthesis.</title>
        <authorList>
            <person name="Schwelm A."/>
            <person name="Fogelqvist J."/>
            <person name="Knaust A."/>
            <person name="Julke S."/>
            <person name="Lilja T."/>
            <person name="Dhandapani V."/>
            <person name="Bonilla-Rosso G."/>
            <person name="Karlsson M."/>
            <person name="Shevchenko A."/>
            <person name="Choi S.R."/>
            <person name="Kim H.G."/>
            <person name="Park J.Y."/>
            <person name="Lim Y.P."/>
            <person name="Ludwig-Muller J."/>
            <person name="Dixelius C."/>
        </authorList>
    </citation>
    <scope>NUCLEOTIDE SEQUENCE</scope>
    <source>
        <tissue evidence="4">Potato root galls</tissue>
    </source>
</reference>
<dbReference type="CDD" id="cd07302">
    <property type="entry name" value="CHD"/>
    <property type="match status" value="1"/>
</dbReference>
<dbReference type="PROSITE" id="PS51757">
    <property type="entry name" value="TH1"/>
    <property type="match status" value="1"/>
</dbReference>
<evidence type="ECO:0000313" key="4">
    <source>
        <dbReference type="EMBL" id="CRZ11622.1"/>
    </source>
</evidence>
<dbReference type="Pfam" id="PF06017">
    <property type="entry name" value="Myosin_TH1"/>
    <property type="match status" value="1"/>
</dbReference>
<evidence type="ECO:0000259" key="1">
    <source>
        <dbReference type="PROSITE" id="PS50003"/>
    </source>
</evidence>
<dbReference type="InterPro" id="IPR010926">
    <property type="entry name" value="Myosin_TH1"/>
</dbReference>
<feature type="domain" description="PH" evidence="1">
    <location>
        <begin position="206"/>
        <end position="317"/>
    </location>
</feature>
<name>A0A0H5RDF9_9EUKA</name>
<dbReference type="SMART" id="SM00233">
    <property type="entry name" value="PH"/>
    <property type="match status" value="2"/>
</dbReference>
<evidence type="ECO:0008006" key="5">
    <source>
        <dbReference type="Google" id="ProtNLM"/>
    </source>
</evidence>
<dbReference type="GO" id="GO:0009190">
    <property type="term" value="P:cyclic nucleotide biosynthetic process"/>
    <property type="evidence" value="ECO:0007669"/>
    <property type="project" value="InterPro"/>
</dbReference>
<dbReference type="PROSITE" id="PS50125">
    <property type="entry name" value="GUANYLATE_CYCLASE_2"/>
    <property type="match status" value="1"/>
</dbReference>
<dbReference type="InterPro" id="IPR001849">
    <property type="entry name" value="PH_domain"/>
</dbReference>
<dbReference type="EMBL" id="HACM01011180">
    <property type="protein sequence ID" value="CRZ11622.1"/>
    <property type="molecule type" value="Transcribed_RNA"/>
</dbReference>
<feature type="domain" description="Guanylate cyclase" evidence="2">
    <location>
        <begin position="463"/>
        <end position="611"/>
    </location>
</feature>
<dbReference type="SMART" id="SM00044">
    <property type="entry name" value="CYCc"/>
    <property type="match status" value="1"/>
</dbReference>
<dbReference type="InterPro" id="IPR029787">
    <property type="entry name" value="Nucleotide_cyclase"/>
</dbReference>
<evidence type="ECO:0000259" key="2">
    <source>
        <dbReference type="PROSITE" id="PS50125"/>
    </source>
</evidence>
<dbReference type="PANTHER" id="PTHR43081:SF1">
    <property type="entry name" value="ADENYLATE CYCLASE, TERMINAL-DIFFERENTIATION SPECIFIC"/>
    <property type="match status" value="1"/>
</dbReference>
<dbReference type="PROSITE" id="PS50003">
    <property type="entry name" value="PH_DOMAIN"/>
    <property type="match status" value="2"/>
</dbReference>
<dbReference type="Pfam" id="PF00211">
    <property type="entry name" value="Guanylate_cyc"/>
    <property type="match status" value="1"/>
</dbReference>
<feature type="domain" description="PH" evidence="1">
    <location>
        <begin position="320"/>
        <end position="428"/>
    </location>
</feature>
<organism evidence="4">
    <name type="scientific">Spongospora subterranea</name>
    <dbReference type="NCBI Taxonomy" id="70186"/>
    <lineage>
        <taxon>Eukaryota</taxon>
        <taxon>Sar</taxon>
        <taxon>Rhizaria</taxon>
        <taxon>Endomyxa</taxon>
        <taxon>Phytomyxea</taxon>
        <taxon>Plasmodiophorida</taxon>
        <taxon>Plasmodiophoridae</taxon>
        <taxon>Spongospora</taxon>
    </lineage>
</organism>
<feature type="non-terminal residue" evidence="4">
    <location>
        <position position="731"/>
    </location>
</feature>
<dbReference type="SUPFAM" id="SSF55073">
    <property type="entry name" value="Nucleotide cyclase"/>
    <property type="match status" value="1"/>
</dbReference>
<dbReference type="Gene3D" id="3.30.70.1230">
    <property type="entry name" value="Nucleotide cyclase"/>
    <property type="match status" value="1"/>
</dbReference>
<dbReference type="GO" id="GO:0035556">
    <property type="term" value="P:intracellular signal transduction"/>
    <property type="evidence" value="ECO:0007669"/>
    <property type="project" value="InterPro"/>
</dbReference>
<proteinExistence type="predicted"/>
<dbReference type="Gene3D" id="2.30.29.30">
    <property type="entry name" value="Pleckstrin-homology domain (PH domain)/Phosphotyrosine-binding domain (PTB)"/>
    <property type="match status" value="1"/>
</dbReference>
<sequence>MNPDQNRPVYDHLQLASNVDLLNLFDELRLENGDDDVESVKFAAVGFKINAMSRRQCRVLVITDKALYNFKRDSYTSFRRRVPLEQISGIVIARESNEVVFQIIGGYDYRYTIDNRLGVVEITGIYYELLTKRKFHVCISEENSLSRYVLTKTEWKHAAPELIQRRSTIQRPEKIYQSSKSSNHWNSHRLRQNLRNIFSRRHGSDSILRHGWLSRLEGGGWNLYFAIIKGKNLSLSGARQKGVLETSACELISESSSDHSRIGGDTARNFLNRFAKDEHPCHSFTISFEKSKKRFRLGASDSRDIDLWSKAFAESAHDDRVNKHGWLFKQGINKTGWRRRYFVLSEQKCWYYEMDVILEIELKSFHAGALGDAFAKTVQVGGYGINSLSSSGFPYRFIVRDGRHIHHLAADSLESRIEWIVAIGAACGVNSEQIASPNTTIMQKSAQLFLENLSQVAPENQVTLVVSDVQGSTRLWEKEPHAMNDALESHDDVLRQALKTFNGYEVKTEGDAFIIAFFEVIDAIQWCVHVQTLLLKVNWPASLLRWRDAEVVETDNHSEGCAGDAAEKTTIFSGLRVRMGIHVGNPTRRRDIMTNRMDYSGPDLILTSRISNAANGGQILTSESVHHALQTLHDRKGIPPLERLPSVYRLHERAADVVSLYEIWPHGLRKRKSLLPPLRAQKISTNDVNHLEDTQRTSNETTNLYIQLPKKDCREQCPDSPGPKSPISELT</sequence>
<dbReference type="PANTHER" id="PTHR43081">
    <property type="entry name" value="ADENYLATE CYCLASE, TERMINAL-DIFFERENTIATION SPECIFIC-RELATED"/>
    <property type="match status" value="1"/>
</dbReference>
<dbReference type="SUPFAM" id="SSF50729">
    <property type="entry name" value="PH domain-like"/>
    <property type="match status" value="2"/>
</dbReference>